<feature type="signal peptide" evidence="1">
    <location>
        <begin position="1"/>
        <end position="18"/>
    </location>
</feature>
<evidence type="ECO:0000256" key="1">
    <source>
        <dbReference type="SAM" id="SignalP"/>
    </source>
</evidence>
<evidence type="ECO:0000313" key="2">
    <source>
        <dbReference type="EMBL" id="CBA08228.1"/>
    </source>
</evidence>
<keyword evidence="1" id="KW-0732">Signal</keyword>
<gene>
    <name evidence="2" type="ORF">NME_1724</name>
</gene>
<dbReference type="AlphaFoldDB" id="C6SEK5"/>
<dbReference type="PROSITE" id="PS51257">
    <property type="entry name" value="PROKAR_LIPOPROTEIN"/>
    <property type="match status" value="1"/>
</dbReference>
<sequence>MRPQMKPPLPICTLSALAACTLSGQGGTQVYGEIKARDLCVTAPILLSAFCLACSR</sequence>
<accession>C6SEK5</accession>
<keyword evidence="2" id="KW-0449">Lipoprotein</keyword>
<feature type="chain" id="PRO_5002970589" evidence="1">
    <location>
        <begin position="19"/>
        <end position="56"/>
    </location>
</feature>
<proteinExistence type="predicted"/>
<reference evidence="2" key="1">
    <citation type="journal article" date="2008" name="Proc. Natl. Acad. Sci. U.S.A.">
        <title>Whole-genome comparison of disease and carriage strains provides insights into virulence evolution in Neisseria meningitidis.</title>
        <authorList>
            <person name="Schoen C."/>
            <person name="Blom J."/>
            <person name="Claus H."/>
            <person name="Schramm-Glueck A."/>
            <person name="Brandt P."/>
            <person name="Mueller T."/>
            <person name="Goesmann A."/>
            <person name="Joseph B."/>
            <person name="Konietzny S."/>
            <person name="Kurzai O."/>
            <person name="Schmitt C."/>
            <person name="Friedrich T."/>
            <person name="Linke B."/>
            <person name="Vogel U."/>
            <person name="Frosch M."/>
        </authorList>
    </citation>
    <scope>NUCLEOTIDE SEQUENCE</scope>
    <source>
        <strain evidence="2">Alpha153</strain>
    </source>
</reference>
<organism evidence="2">
    <name type="scientific">Neisseria meningitidis alpha153</name>
    <dbReference type="NCBI Taxonomy" id="663926"/>
    <lineage>
        <taxon>Bacteria</taxon>
        <taxon>Pseudomonadati</taxon>
        <taxon>Pseudomonadota</taxon>
        <taxon>Betaproteobacteria</taxon>
        <taxon>Neisseriales</taxon>
        <taxon>Neisseriaceae</taxon>
        <taxon>Neisseria</taxon>
    </lineage>
</organism>
<protein>
    <submittedName>
        <fullName evidence="2">Putative lipoprotein</fullName>
    </submittedName>
</protein>
<dbReference type="EMBL" id="AM889137">
    <property type="protein sequence ID" value="CBA08228.1"/>
    <property type="molecule type" value="Genomic_DNA"/>
</dbReference>
<name>C6SEK5_NEIME</name>